<evidence type="ECO:0000313" key="2">
    <source>
        <dbReference type="Proteomes" id="UP000238274"/>
    </source>
</evidence>
<reference evidence="1 2" key="1">
    <citation type="submission" date="2017-12" db="EMBL/GenBank/DDBJ databases">
        <title>Gene loss provides genomic basis for host adaptation in cereal stripe rust fungi.</title>
        <authorList>
            <person name="Xia C."/>
        </authorList>
    </citation>
    <scope>NUCLEOTIDE SEQUENCE [LARGE SCALE GENOMIC DNA]</scope>
    <source>
        <strain evidence="1 2">93TX-2</strain>
    </source>
</reference>
<reference evidence="2" key="3">
    <citation type="journal article" date="2018" name="Mol. Plant Microbe Interact.">
        <title>Genome sequence resources for the wheat stripe rust pathogen (Puccinia striiformis f. sp. tritici) and the barley stripe rust pathogen (Puccinia striiformis f. sp. hordei).</title>
        <authorList>
            <person name="Xia C."/>
            <person name="Wang M."/>
            <person name="Yin C."/>
            <person name="Cornejo O.E."/>
            <person name="Hulbert S.H."/>
            <person name="Chen X."/>
        </authorList>
    </citation>
    <scope>NUCLEOTIDE SEQUENCE [LARGE SCALE GENOMIC DNA]</scope>
    <source>
        <strain evidence="2">93TX-2</strain>
    </source>
</reference>
<evidence type="ECO:0000313" key="1">
    <source>
        <dbReference type="EMBL" id="POW04346.1"/>
    </source>
</evidence>
<accession>A0A2S4V484</accession>
<keyword evidence="2" id="KW-1185">Reference proteome</keyword>
<gene>
    <name evidence="1" type="ORF">PSHT_11231</name>
</gene>
<dbReference type="Proteomes" id="UP000238274">
    <property type="component" value="Unassembled WGS sequence"/>
</dbReference>
<name>A0A2S4V484_9BASI</name>
<sequence length="97" mass="10829">MFYLLASYSSWPPAASSLLLICLIAAQDLNMVALTRTWHPRHRHDNINPTTVTMDRTRFVVLSACCQTFPSPLSPRSRMAAAQVDLARLLAAIFPND</sequence>
<reference evidence="2" key="2">
    <citation type="journal article" date="2018" name="BMC Genomics">
        <title>Genomic insights into host adaptation between the wheat stripe rust pathogen (Puccinia striiformis f. sp. tritici) and the barley stripe rust pathogen (Puccinia striiformis f. sp. hordei).</title>
        <authorList>
            <person name="Xia C."/>
            <person name="Wang M."/>
            <person name="Yin C."/>
            <person name="Cornejo O.E."/>
            <person name="Hulbert S.H."/>
            <person name="Chen X."/>
        </authorList>
    </citation>
    <scope>NUCLEOTIDE SEQUENCE [LARGE SCALE GENOMIC DNA]</scope>
    <source>
        <strain evidence="2">93TX-2</strain>
    </source>
</reference>
<organism evidence="1 2">
    <name type="scientific">Puccinia striiformis</name>
    <dbReference type="NCBI Taxonomy" id="27350"/>
    <lineage>
        <taxon>Eukaryota</taxon>
        <taxon>Fungi</taxon>
        <taxon>Dikarya</taxon>
        <taxon>Basidiomycota</taxon>
        <taxon>Pucciniomycotina</taxon>
        <taxon>Pucciniomycetes</taxon>
        <taxon>Pucciniales</taxon>
        <taxon>Pucciniaceae</taxon>
        <taxon>Puccinia</taxon>
    </lineage>
</organism>
<protein>
    <submittedName>
        <fullName evidence="1">Uncharacterized protein</fullName>
    </submittedName>
</protein>
<dbReference type="AlphaFoldDB" id="A0A2S4V484"/>
<proteinExistence type="predicted"/>
<comment type="caution">
    <text evidence="1">The sequence shown here is derived from an EMBL/GenBank/DDBJ whole genome shotgun (WGS) entry which is preliminary data.</text>
</comment>
<dbReference type="EMBL" id="PKSM01000185">
    <property type="protein sequence ID" value="POW04346.1"/>
    <property type="molecule type" value="Genomic_DNA"/>
</dbReference>
<dbReference type="VEuPathDB" id="FungiDB:PSHT_11231"/>